<gene>
    <name evidence="13" type="ORF">MKW94_013913</name>
</gene>
<feature type="compositionally biased region" description="Basic and acidic residues" evidence="10">
    <location>
        <begin position="182"/>
        <end position="272"/>
    </location>
</feature>
<dbReference type="Gene3D" id="2.60.120.680">
    <property type="entry name" value="GOLD domain"/>
    <property type="match status" value="1"/>
</dbReference>
<evidence type="ECO:0000256" key="7">
    <source>
        <dbReference type="ARBA" id="ARBA00023121"/>
    </source>
</evidence>
<dbReference type="GO" id="GO:0016020">
    <property type="term" value="C:membrane"/>
    <property type="evidence" value="ECO:0007669"/>
    <property type="project" value="UniProtKB-SubCell"/>
</dbReference>
<reference evidence="13" key="1">
    <citation type="submission" date="2022-03" db="EMBL/GenBank/DDBJ databases">
        <title>A functionally conserved STORR gene fusion in Papaver species that diverged 16.8 million years ago.</title>
        <authorList>
            <person name="Catania T."/>
        </authorList>
    </citation>
    <scope>NUCLEOTIDE SEQUENCE</scope>
    <source>
        <strain evidence="13">S-191538</strain>
    </source>
</reference>
<dbReference type="GO" id="GO:0005737">
    <property type="term" value="C:cytoplasm"/>
    <property type="evidence" value="ECO:0007669"/>
    <property type="project" value="UniProtKB-SubCell"/>
</dbReference>
<dbReference type="CDD" id="cd00170">
    <property type="entry name" value="SEC14"/>
    <property type="match status" value="1"/>
</dbReference>
<proteinExistence type="inferred from homology"/>
<evidence type="ECO:0000259" key="12">
    <source>
        <dbReference type="PROSITE" id="PS50866"/>
    </source>
</evidence>
<dbReference type="Pfam" id="PF03765">
    <property type="entry name" value="CRAL_TRIO_N"/>
    <property type="match status" value="1"/>
</dbReference>
<dbReference type="Pfam" id="PF25099">
    <property type="entry name" value="GOLD_PATL1_C"/>
    <property type="match status" value="1"/>
</dbReference>
<evidence type="ECO:0000256" key="3">
    <source>
        <dbReference type="ARBA" id="ARBA00007155"/>
    </source>
</evidence>
<dbReference type="InterPro" id="IPR009038">
    <property type="entry name" value="GOLD_dom"/>
</dbReference>
<evidence type="ECO:0000259" key="11">
    <source>
        <dbReference type="PROSITE" id="PS50191"/>
    </source>
</evidence>
<feature type="region of interest" description="Disordered" evidence="10">
    <location>
        <begin position="1"/>
        <end position="118"/>
    </location>
</feature>
<dbReference type="EMBL" id="JAJJMA010083750">
    <property type="protein sequence ID" value="MCL7028821.1"/>
    <property type="molecule type" value="Genomic_DNA"/>
</dbReference>
<comment type="subcellular location">
    <subcellularLocation>
        <location evidence="2">Cytoplasm</location>
    </subcellularLocation>
    <subcellularLocation>
        <location evidence="1">Membrane</location>
    </subcellularLocation>
</comment>
<keyword evidence="14" id="KW-1185">Reference proteome</keyword>
<dbReference type="AlphaFoldDB" id="A0AA41V2Y2"/>
<evidence type="ECO:0008006" key="15">
    <source>
        <dbReference type="Google" id="ProtNLM"/>
    </source>
</evidence>
<keyword evidence="9" id="KW-0131">Cell cycle</keyword>
<evidence type="ECO:0000256" key="10">
    <source>
        <dbReference type="SAM" id="MobiDB-lite"/>
    </source>
</evidence>
<protein>
    <recommendedName>
        <fullName evidence="15">Patellin-4</fullName>
    </recommendedName>
</protein>
<comment type="caution">
    <text evidence="13">The sequence shown here is derived from an EMBL/GenBank/DDBJ whole genome shotgun (WGS) entry which is preliminary data.</text>
</comment>
<dbReference type="GO" id="GO:0051301">
    <property type="term" value="P:cell division"/>
    <property type="evidence" value="ECO:0007669"/>
    <property type="project" value="UniProtKB-KW"/>
</dbReference>
<evidence type="ECO:0000256" key="4">
    <source>
        <dbReference type="ARBA" id="ARBA00022448"/>
    </source>
</evidence>
<dbReference type="InterPro" id="IPR044834">
    <property type="entry name" value="PATL"/>
</dbReference>
<dbReference type="Pfam" id="PF00650">
    <property type="entry name" value="CRAL_TRIO"/>
    <property type="match status" value="1"/>
</dbReference>
<feature type="region of interest" description="Disordered" evidence="10">
    <location>
        <begin position="141"/>
        <end position="272"/>
    </location>
</feature>
<dbReference type="SMART" id="SM01100">
    <property type="entry name" value="CRAL_TRIO_N"/>
    <property type="match status" value="1"/>
</dbReference>
<dbReference type="PROSITE" id="PS50866">
    <property type="entry name" value="GOLD"/>
    <property type="match status" value="1"/>
</dbReference>
<evidence type="ECO:0000256" key="8">
    <source>
        <dbReference type="ARBA" id="ARBA00023136"/>
    </source>
</evidence>
<dbReference type="PROSITE" id="PS50191">
    <property type="entry name" value="CRAL_TRIO"/>
    <property type="match status" value="1"/>
</dbReference>
<feature type="compositionally biased region" description="Basic and acidic residues" evidence="10">
    <location>
        <begin position="152"/>
        <end position="173"/>
    </location>
</feature>
<evidence type="ECO:0000256" key="1">
    <source>
        <dbReference type="ARBA" id="ARBA00004370"/>
    </source>
</evidence>
<organism evidence="13 14">
    <name type="scientific">Papaver nudicaule</name>
    <name type="common">Iceland poppy</name>
    <dbReference type="NCBI Taxonomy" id="74823"/>
    <lineage>
        <taxon>Eukaryota</taxon>
        <taxon>Viridiplantae</taxon>
        <taxon>Streptophyta</taxon>
        <taxon>Embryophyta</taxon>
        <taxon>Tracheophyta</taxon>
        <taxon>Spermatophyta</taxon>
        <taxon>Magnoliopsida</taxon>
        <taxon>Ranunculales</taxon>
        <taxon>Papaveraceae</taxon>
        <taxon>Papaveroideae</taxon>
        <taxon>Papaver</taxon>
    </lineage>
</organism>
<dbReference type="PANTHER" id="PTHR45932:SF2">
    <property type="entry name" value="PATELLIN-4"/>
    <property type="match status" value="1"/>
</dbReference>
<feature type="domain" description="CRAL-TRIO" evidence="11">
    <location>
        <begin position="361"/>
        <end position="537"/>
    </location>
</feature>
<dbReference type="InterPro" id="IPR036273">
    <property type="entry name" value="CRAL/TRIO_N_dom_sf"/>
</dbReference>
<evidence type="ECO:0000313" key="14">
    <source>
        <dbReference type="Proteomes" id="UP001177140"/>
    </source>
</evidence>
<dbReference type="Gene3D" id="3.40.525.10">
    <property type="entry name" value="CRAL-TRIO lipid binding domain"/>
    <property type="match status" value="1"/>
</dbReference>
<keyword evidence="5" id="KW-0963">Cytoplasm</keyword>
<keyword evidence="6" id="KW-0132">Cell division</keyword>
<dbReference type="PRINTS" id="PR00180">
    <property type="entry name" value="CRETINALDHBP"/>
</dbReference>
<evidence type="ECO:0000256" key="6">
    <source>
        <dbReference type="ARBA" id="ARBA00022618"/>
    </source>
</evidence>
<sequence>MAAAVIEAAPIGSDAENGSSIKVEGNQKQEVPETNNVEEKEKEVEKEVNKKEKEGEEQSIKSDENVLSVEENKEEKQQEAEDSKDGNENGEKEVVVNKEGEEEEEKVEEIKETRFSDLKEYEKKALLDFKSKLEEAILQNKLLVSVTNVKQVESEKKEEEEAPKEKELEKKPETVQGNEQEEYAKLEESKQEDDVKSEKSEPEADAKSEKSKQEEEPEEDAKLEKSKQEEPEEDAKSEKSKQEEPEEDAKSDKSKQEEEAVGKVVEEKEKSENVTVLEEIKEKCTPEKEEEKKVENQESDVDKDISLWGVPLLPSAGSEATDIILLKFLRARDFKVNEAFEMLKNTLQWRKEHKVDSILDEDLGLDHLNSVAYMDGIDYEGHPICYNMYGIFENNELYQKTFGTEEQRQVFLRWRFQLMEKGIQKLDFSNPKGVSSLLQINDLKNSPGPSRKELRIAMKQAVGLLQDNYPEFVARNIFVNVPFWYYAFNAVLSPFLTQRTKSKFVFARPAKVTETLLRYIPAQQIPMRYGGMKRENDTEFSSAAEESNVTEVTVKSGSTEAIEIPAPESGATLLWDLVVLGWEVNYKEEFVPTDEGSYTIIIQKGKKMGSQEESVRNSFRNSEPGKVVLTVENNSFKKKRVLYRYKTKMISA</sequence>
<keyword evidence="8" id="KW-0472">Membrane</keyword>
<feature type="domain" description="GOLD" evidence="12">
    <location>
        <begin position="545"/>
        <end position="647"/>
    </location>
</feature>
<evidence type="ECO:0000256" key="9">
    <source>
        <dbReference type="ARBA" id="ARBA00023306"/>
    </source>
</evidence>
<dbReference type="Proteomes" id="UP001177140">
    <property type="component" value="Unassembled WGS sequence"/>
</dbReference>
<feature type="compositionally biased region" description="Basic and acidic residues" evidence="10">
    <location>
        <begin position="108"/>
        <end position="118"/>
    </location>
</feature>
<accession>A0AA41V2Y2</accession>
<evidence type="ECO:0000256" key="5">
    <source>
        <dbReference type="ARBA" id="ARBA00022490"/>
    </source>
</evidence>
<dbReference type="InterPro" id="IPR011074">
    <property type="entry name" value="CRAL/TRIO_N_dom"/>
</dbReference>
<comment type="similarity">
    <text evidence="3">Belongs to the patellin family.</text>
</comment>
<dbReference type="SUPFAM" id="SSF52087">
    <property type="entry name" value="CRAL/TRIO domain"/>
    <property type="match status" value="1"/>
</dbReference>
<dbReference type="InterPro" id="IPR036865">
    <property type="entry name" value="CRAL-TRIO_dom_sf"/>
</dbReference>
<evidence type="ECO:0000313" key="13">
    <source>
        <dbReference type="EMBL" id="MCL7028821.1"/>
    </source>
</evidence>
<dbReference type="PANTHER" id="PTHR45932">
    <property type="entry name" value="PATELLIN-1"/>
    <property type="match status" value="1"/>
</dbReference>
<keyword evidence="7" id="KW-0446">Lipid-binding</keyword>
<dbReference type="GO" id="GO:0008289">
    <property type="term" value="F:lipid binding"/>
    <property type="evidence" value="ECO:0007669"/>
    <property type="project" value="UniProtKB-KW"/>
</dbReference>
<name>A0AA41V2Y2_PAPNU</name>
<dbReference type="SMART" id="SM00516">
    <property type="entry name" value="SEC14"/>
    <property type="match status" value="1"/>
</dbReference>
<feature type="compositionally biased region" description="Basic and acidic residues" evidence="10">
    <location>
        <begin position="25"/>
        <end position="99"/>
    </location>
</feature>
<dbReference type="InterPro" id="IPR001251">
    <property type="entry name" value="CRAL-TRIO_dom"/>
</dbReference>
<evidence type="ECO:0000256" key="2">
    <source>
        <dbReference type="ARBA" id="ARBA00004496"/>
    </source>
</evidence>
<dbReference type="SUPFAM" id="SSF46938">
    <property type="entry name" value="CRAL/TRIO N-terminal domain"/>
    <property type="match status" value="1"/>
</dbReference>
<keyword evidence="4" id="KW-0813">Transport</keyword>
<dbReference type="InterPro" id="IPR056794">
    <property type="entry name" value="PATL1-6_C_GOLD"/>
</dbReference>